<evidence type="ECO:0000259" key="2">
    <source>
        <dbReference type="Pfam" id="PF22980"/>
    </source>
</evidence>
<accession>V9DCU7</accession>
<protein>
    <recommendedName>
        <fullName evidence="2">Myb-like DNA-binding domain-containing protein</fullName>
    </recommendedName>
</protein>
<evidence type="ECO:0000313" key="3">
    <source>
        <dbReference type="EMBL" id="ETI24133.1"/>
    </source>
</evidence>
<feature type="compositionally biased region" description="Basic and acidic residues" evidence="1">
    <location>
        <begin position="252"/>
        <end position="275"/>
    </location>
</feature>
<feature type="domain" description="Myb-like DNA-binding" evidence="2">
    <location>
        <begin position="6"/>
        <end position="54"/>
    </location>
</feature>
<reference evidence="3 4" key="1">
    <citation type="submission" date="2013-03" db="EMBL/GenBank/DDBJ databases">
        <title>The Genome Sequence of Cladophialophora carrionii CBS 160.54.</title>
        <authorList>
            <consortium name="The Broad Institute Genomics Platform"/>
            <person name="Cuomo C."/>
            <person name="de Hoog S."/>
            <person name="Gorbushina A."/>
            <person name="Walker B."/>
            <person name="Young S.K."/>
            <person name="Zeng Q."/>
            <person name="Gargeya S."/>
            <person name="Fitzgerald M."/>
            <person name="Haas B."/>
            <person name="Abouelleil A."/>
            <person name="Allen A.W."/>
            <person name="Alvarado L."/>
            <person name="Arachchi H.M."/>
            <person name="Berlin A.M."/>
            <person name="Chapman S.B."/>
            <person name="Gainer-Dewar J."/>
            <person name="Goldberg J."/>
            <person name="Griggs A."/>
            <person name="Gujja S."/>
            <person name="Hansen M."/>
            <person name="Howarth C."/>
            <person name="Imamovic A."/>
            <person name="Ireland A."/>
            <person name="Larimer J."/>
            <person name="McCowan C."/>
            <person name="Murphy C."/>
            <person name="Pearson M."/>
            <person name="Poon T.W."/>
            <person name="Priest M."/>
            <person name="Roberts A."/>
            <person name="Saif S."/>
            <person name="Shea T."/>
            <person name="Sisk P."/>
            <person name="Sykes S."/>
            <person name="Wortman J."/>
            <person name="Nusbaum C."/>
            <person name="Birren B."/>
        </authorList>
    </citation>
    <scope>NUCLEOTIDE SEQUENCE [LARGE SCALE GENOMIC DNA]</scope>
    <source>
        <strain evidence="3 4">CBS 160.54</strain>
    </source>
</reference>
<feature type="region of interest" description="Disordered" evidence="1">
    <location>
        <begin position="135"/>
        <end position="166"/>
    </location>
</feature>
<dbReference type="OrthoDB" id="5353914at2759"/>
<organism evidence="3 4">
    <name type="scientific">Cladophialophora carrionii CBS 160.54</name>
    <dbReference type="NCBI Taxonomy" id="1279043"/>
    <lineage>
        <taxon>Eukaryota</taxon>
        <taxon>Fungi</taxon>
        <taxon>Dikarya</taxon>
        <taxon>Ascomycota</taxon>
        <taxon>Pezizomycotina</taxon>
        <taxon>Eurotiomycetes</taxon>
        <taxon>Chaetothyriomycetidae</taxon>
        <taxon>Chaetothyriales</taxon>
        <taxon>Herpotrichiellaceae</taxon>
        <taxon>Cladophialophora</taxon>
    </lineage>
</organism>
<dbReference type="GeneID" id="19981995"/>
<dbReference type="HOGENOM" id="CLU_1015632_0_0_1"/>
<dbReference type="Pfam" id="PF22980">
    <property type="entry name" value="Myb_DNA-bind_8"/>
    <property type="match status" value="1"/>
</dbReference>
<evidence type="ECO:0000313" key="4">
    <source>
        <dbReference type="Proteomes" id="UP000030678"/>
    </source>
</evidence>
<proteinExistence type="predicted"/>
<dbReference type="AlphaFoldDB" id="V9DCU7"/>
<feature type="region of interest" description="Disordered" evidence="1">
    <location>
        <begin position="66"/>
        <end position="113"/>
    </location>
</feature>
<dbReference type="EMBL" id="KB822704">
    <property type="protein sequence ID" value="ETI24133.1"/>
    <property type="molecule type" value="Genomic_DNA"/>
</dbReference>
<dbReference type="RefSeq" id="XP_008726069.1">
    <property type="nucleotide sequence ID" value="XM_008727847.1"/>
</dbReference>
<evidence type="ECO:0000256" key="1">
    <source>
        <dbReference type="SAM" id="MobiDB-lite"/>
    </source>
</evidence>
<name>V9DCU7_9EURO</name>
<dbReference type="InterPro" id="IPR054505">
    <property type="entry name" value="Myb_DNA-bind_8"/>
</dbReference>
<feature type="region of interest" description="Disordered" evidence="1">
    <location>
        <begin position="235"/>
        <end position="275"/>
    </location>
</feature>
<dbReference type="VEuPathDB" id="FungiDB:G647_03502"/>
<gene>
    <name evidence="3" type="ORF">G647_03502</name>
</gene>
<sequence length="275" mass="29981">MSRATPDDQLRFLLSCVKHSNNGRVDFVEVAKECGVVSKGAAAKRYERLLKANGVSSSAPNAAAAAATSVAAPKPVKRRASEKSSAKKRKLDRADSTVTEGDNKRPKMTTNATQEIVGSVSLKAEAVNDVPQPGVSGGVQHGPAGPPMFIGRPPHTAHGPLPPYPTQQRLGFPSFPCYGHQVVQDLPMYPPFAPTNFREPWSMPMAAPDTGFEEYTHQDAFQQQYQIGQPPHLMESLPMRIPPRPQSVVPMEKPEERRVEDEEATKPDDRVVVVD</sequence>
<dbReference type="Proteomes" id="UP000030678">
    <property type="component" value="Unassembled WGS sequence"/>
</dbReference>